<dbReference type="GO" id="GO:0016020">
    <property type="term" value="C:membrane"/>
    <property type="evidence" value="ECO:0007669"/>
    <property type="project" value="UniProtKB-SubCell"/>
</dbReference>
<evidence type="ECO:0000259" key="7">
    <source>
        <dbReference type="Pfam" id="PF10502"/>
    </source>
</evidence>
<feature type="transmembrane region" description="Helical" evidence="6">
    <location>
        <begin position="7"/>
        <end position="28"/>
    </location>
</feature>
<dbReference type="SUPFAM" id="SSF51306">
    <property type="entry name" value="LexA/Signal peptidase"/>
    <property type="match status" value="1"/>
</dbReference>
<dbReference type="PRINTS" id="PR00727">
    <property type="entry name" value="LEADERPTASE"/>
</dbReference>
<evidence type="ECO:0000256" key="3">
    <source>
        <dbReference type="ARBA" id="ARBA00013208"/>
    </source>
</evidence>
<evidence type="ECO:0000256" key="5">
    <source>
        <dbReference type="ARBA" id="ARBA00022801"/>
    </source>
</evidence>
<reference evidence="8" key="1">
    <citation type="journal article" date="2014" name="Int. J. Syst. Evol. Microbiol.">
        <title>Complete genome sequence of Corynebacterium casei LMG S-19264T (=DSM 44701T), isolated from a smear-ripened cheese.</title>
        <authorList>
            <consortium name="US DOE Joint Genome Institute (JGI-PGF)"/>
            <person name="Walter F."/>
            <person name="Albersmeier A."/>
            <person name="Kalinowski J."/>
            <person name="Ruckert C."/>
        </authorList>
    </citation>
    <scope>NUCLEOTIDE SEQUENCE</scope>
    <source>
        <strain evidence="8">CGMCC 1.12506</strain>
    </source>
</reference>
<comment type="catalytic activity">
    <reaction evidence="1 6">
        <text>Cleavage of hydrophobic, N-terminal signal or leader sequences from secreted and periplasmic proteins.</text>
        <dbReference type="EC" id="3.4.21.89"/>
    </reaction>
</comment>
<evidence type="ECO:0000256" key="4">
    <source>
        <dbReference type="ARBA" id="ARBA00019232"/>
    </source>
</evidence>
<dbReference type="Proteomes" id="UP000625735">
    <property type="component" value="Unassembled WGS sequence"/>
</dbReference>
<name>A0A917DD87_9FLAO</name>
<keyword evidence="6" id="KW-1133">Transmembrane helix</keyword>
<dbReference type="GO" id="GO:0006465">
    <property type="term" value="P:signal peptide processing"/>
    <property type="evidence" value="ECO:0007669"/>
    <property type="project" value="InterPro"/>
</dbReference>
<dbReference type="PANTHER" id="PTHR43390">
    <property type="entry name" value="SIGNAL PEPTIDASE I"/>
    <property type="match status" value="1"/>
</dbReference>
<dbReference type="Gene3D" id="2.10.109.10">
    <property type="entry name" value="Umud Fragment, subunit A"/>
    <property type="match status" value="1"/>
</dbReference>
<dbReference type="CDD" id="cd06530">
    <property type="entry name" value="S26_SPase_I"/>
    <property type="match status" value="1"/>
</dbReference>
<dbReference type="PROSITE" id="PS00761">
    <property type="entry name" value="SPASE_I_3"/>
    <property type="match status" value="1"/>
</dbReference>
<comment type="subcellular location">
    <subcellularLocation>
        <location evidence="6">Membrane</location>
        <topology evidence="6">Single-pass type II membrane protein</topology>
    </subcellularLocation>
</comment>
<dbReference type="NCBIfam" id="TIGR02227">
    <property type="entry name" value="sigpep_I_bact"/>
    <property type="match status" value="1"/>
</dbReference>
<sequence>MNKNLKKIVIIVGVCFVTYQFLGFFGIFKIYNNPTVANEPNLKQGTKFMATNTREPEIGDFVCYKYGDSLFGSNLRVHRLCAIENDLVEIKNGVLYVNGTNKDKDFKLLHFYAVNNVQYEKLKLSNEYEDNKLLVFGYENERFIALEESFALKMGLKRSIEPENKTDNSIERRYGKKWNKDNFGPLKIPIGKIFVLGDNRDNSEDSRYIGVIDVSDIKGVVLNK</sequence>
<dbReference type="AlphaFoldDB" id="A0A917DD87"/>
<evidence type="ECO:0000256" key="2">
    <source>
        <dbReference type="ARBA" id="ARBA00009370"/>
    </source>
</evidence>
<dbReference type="InterPro" id="IPR036286">
    <property type="entry name" value="LexA/Signal_pep-like_sf"/>
</dbReference>
<keyword evidence="6" id="KW-0812">Transmembrane</keyword>
<evidence type="ECO:0000256" key="6">
    <source>
        <dbReference type="RuleBase" id="RU362042"/>
    </source>
</evidence>
<keyword evidence="5 6" id="KW-0378">Hydrolase</keyword>
<dbReference type="GO" id="GO:0004252">
    <property type="term" value="F:serine-type endopeptidase activity"/>
    <property type="evidence" value="ECO:0007669"/>
    <property type="project" value="InterPro"/>
</dbReference>
<evidence type="ECO:0000256" key="1">
    <source>
        <dbReference type="ARBA" id="ARBA00000677"/>
    </source>
</evidence>
<proteinExistence type="inferred from homology"/>
<dbReference type="EC" id="3.4.21.89" evidence="3 6"/>
<accession>A0A917DD87</accession>
<evidence type="ECO:0000313" key="8">
    <source>
        <dbReference type="EMBL" id="GGD30621.1"/>
    </source>
</evidence>
<dbReference type="Pfam" id="PF10502">
    <property type="entry name" value="Peptidase_S26"/>
    <property type="match status" value="1"/>
</dbReference>
<dbReference type="GO" id="GO:0009003">
    <property type="term" value="F:signal peptidase activity"/>
    <property type="evidence" value="ECO:0007669"/>
    <property type="project" value="UniProtKB-EC"/>
</dbReference>
<keyword evidence="6" id="KW-0472">Membrane</keyword>
<dbReference type="PANTHER" id="PTHR43390:SF1">
    <property type="entry name" value="CHLOROPLAST PROCESSING PEPTIDASE"/>
    <property type="match status" value="1"/>
</dbReference>
<dbReference type="RefSeq" id="WP_188362528.1">
    <property type="nucleotide sequence ID" value="NZ_BMFG01000008.1"/>
</dbReference>
<comment type="similarity">
    <text evidence="2 6">Belongs to the peptidase S26 family.</text>
</comment>
<protein>
    <recommendedName>
        <fullName evidence="4 6">Signal peptidase I</fullName>
        <ecNumber evidence="3 6">3.4.21.89</ecNumber>
    </recommendedName>
</protein>
<comment type="caution">
    <text evidence="8">The sequence shown here is derived from an EMBL/GenBank/DDBJ whole genome shotgun (WGS) entry which is preliminary data.</text>
</comment>
<organism evidence="8 9">
    <name type="scientific">Flavobacterium orientale</name>
    <dbReference type="NCBI Taxonomy" id="1756020"/>
    <lineage>
        <taxon>Bacteria</taxon>
        <taxon>Pseudomonadati</taxon>
        <taxon>Bacteroidota</taxon>
        <taxon>Flavobacteriia</taxon>
        <taxon>Flavobacteriales</taxon>
        <taxon>Flavobacteriaceae</taxon>
        <taxon>Flavobacterium</taxon>
    </lineage>
</organism>
<evidence type="ECO:0000313" key="9">
    <source>
        <dbReference type="Proteomes" id="UP000625735"/>
    </source>
</evidence>
<feature type="domain" description="Peptidase S26" evidence="7">
    <location>
        <begin position="7"/>
        <end position="221"/>
    </location>
</feature>
<dbReference type="InterPro" id="IPR019533">
    <property type="entry name" value="Peptidase_S26"/>
</dbReference>
<keyword evidence="9" id="KW-1185">Reference proteome</keyword>
<gene>
    <name evidence="8" type="ORF">GCM10011343_20970</name>
</gene>
<dbReference type="InterPro" id="IPR019758">
    <property type="entry name" value="Pept_S26A_signal_pept_1_CS"/>
</dbReference>
<dbReference type="InterPro" id="IPR000223">
    <property type="entry name" value="Pept_S26A_signal_pept_1"/>
</dbReference>
<keyword evidence="6" id="KW-0645">Protease</keyword>
<reference evidence="8" key="2">
    <citation type="submission" date="2020-09" db="EMBL/GenBank/DDBJ databases">
        <authorList>
            <person name="Sun Q."/>
            <person name="Zhou Y."/>
        </authorList>
    </citation>
    <scope>NUCLEOTIDE SEQUENCE</scope>
    <source>
        <strain evidence="8">CGMCC 1.12506</strain>
    </source>
</reference>
<dbReference type="EMBL" id="BMFG01000008">
    <property type="protein sequence ID" value="GGD30621.1"/>
    <property type="molecule type" value="Genomic_DNA"/>
</dbReference>